<dbReference type="InterPro" id="IPR013785">
    <property type="entry name" value="Aldolase_TIM"/>
</dbReference>
<gene>
    <name evidence="9" type="ORF">BD410DRAFT_793916</name>
</gene>
<evidence type="ECO:0000313" key="9">
    <source>
        <dbReference type="EMBL" id="TDL17881.1"/>
    </source>
</evidence>
<evidence type="ECO:0000313" key="10">
    <source>
        <dbReference type="Proteomes" id="UP000294933"/>
    </source>
</evidence>
<dbReference type="AlphaFoldDB" id="A0A4Y7PS51"/>
<dbReference type="PANTHER" id="PTHR21225:SF20">
    <property type="entry name" value="PHOSPHO-2-DEHYDRO-3-DEOXYHEPTONATE ALDOLASE"/>
    <property type="match status" value="1"/>
</dbReference>
<dbReference type="EMBL" id="ML170215">
    <property type="protein sequence ID" value="TDL17881.1"/>
    <property type="molecule type" value="Genomic_DNA"/>
</dbReference>
<evidence type="ECO:0000256" key="5">
    <source>
        <dbReference type="ARBA" id="ARBA00047508"/>
    </source>
</evidence>
<dbReference type="Gene3D" id="3.20.20.70">
    <property type="entry name" value="Aldolase class I"/>
    <property type="match status" value="1"/>
</dbReference>
<proteinExistence type="inferred from homology"/>
<dbReference type="OrthoDB" id="4699125at2759"/>
<keyword evidence="3 6" id="KW-0808">Transferase</keyword>
<evidence type="ECO:0000256" key="1">
    <source>
        <dbReference type="ARBA" id="ARBA00007985"/>
    </source>
</evidence>
<dbReference type="PANTHER" id="PTHR21225">
    <property type="entry name" value="PHOSPHO-2-DEHYDRO-3-DEOXYHEPTONATE ALDOLASE DAHP SYNTHETASE"/>
    <property type="match status" value="1"/>
</dbReference>
<keyword evidence="10" id="KW-1185">Reference proteome</keyword>
<dbReference type="GO" id="GO:0009073">
    <property type="term" value="P:aromatic amino acid family biosynthetic process"/>
    <property type="evidence" value="ECO:0007669"/>
    <property type="project" value="UniProtKB-KW"/>
</dbReference>
<evidence type="ECO:0000256" key="2">
    <source>
        <dbReference type="ARBA" id="ARBA00022605"/>
    </source>
</evidence>
<dbReference type="EC" id="2.5.1.54" evidence="6"/>
<dbReference type="Proteomes" id="UP000294933">
    <property type="component" value="Unassembled WGS sequence"/>
</dbReference>
<reference evidence="9 10" key="1">
    <citation type="submission" date="2018-06" db="EMBL/GenBank/DDBJ databases">
        <title>A transcriptomic atlas of mushroom development highlights an independent origin of complex multicellularity.</title>
        <authorList>
            <consortium name="DOE Joint Genome Institute"/>
            <person name="Krizsan K."/>
            <person name="Almasi E."/>
            <person name="Merenyi Z."/>
            <person name="Sahu N."/>
            <person name="Viragh M."/>
            <person name="Koszo T."/>
            <person name="Mondo S."/>
            <person name="Kiss B."/>
            <person name="Balint B."/>
            <person name="Kues U."/>
            <person name="Barry K."/>
            <person name="Hegedus J.C."/>
            <person name="Henrissat B."/>
            <person name="Johnson J."/>
            <person name="Lipzen A."/>
            <person name="Ohm R."/>
            <person name="Nagy I."/>
            <person name="Pangilinan J."/>
            <person name="Yan J."/>
            <person name="Xiong Y."/>
            <person name="Grigoriev I.V."/>
            <person name="Hibbett D.S."/>
            <person name="Nagy L.G."/>
        </authorList>
    </citation>
    <scope>NUCLEOTIDE SEQUENCE [LARGE SCALE GENOMIC DNA]</scope>
    <source>
        <strain evidence="9 10">SZMC22713</strain>
    </source>
</reference>
<dbReference type="NCBIfam" id="NF009395">
    <property type="entry name" value="PRK12755.1"/>
    <property type="match status" value="1"/>
</dbReference>
<dbReference type="PIRSF" id="PIRSF001361">
    <property type="entry name" value="DAHP_synthase"/>
    <property type="match status" value="1"/>
</dbReference>
<dbReference type="NCBIfam" id="NF009396">
    <property type="entry name" value="PRK12756.1"/>
    <property type="match status" value="1"/>
</dbReference>
<feature type="domain" description="DAHP synthetase I/KDSA" evidence="8">
    <location>
        <begin position="51"/>
        <end position="349"/>
    </location>
</feature>
<keyword evidence="4 6" id="KW-0057">Aromatic amino acid biosynthesis</keyword>
<feature type="region of interest" description="Disordered" evidence="7">
    <location>
        <begin position="378"/>
        <end position="398"/>
    </location>
</feature>
<evidence type="ECO:0000256" key="4">
    <source>
        <dbReference type="ARBA" id="ARBA00023141"/>
    </source>
</evidence>
<dbReference type="InterPro" id="IPR006218">
    <property type="entry name" value="DAHP1/KDSA"/>
</dbReference>
<keyword evidence="2 6" id="KW-0028">Amino-acid biosynthesis</keyword>
<evidence type="ECO:0000259" key="8">
    <source>
        <dbReference type="Pfam" id="PF00793"/>
    </source>
</evidence>
<dbReference type="InterPro" id="IPR006219">
    <property type="entry name" value="DAHP_synth_1"/>
</dbReference>
<dbReference type="STRING" id="50990.A0A4Y7PS51"/>
<dbReference type="FunFam" id="3.20.20.70:FF:000005">
    <property type="entry name" value="Phospho-2-dehydro-3-deoxyheptonate aldolase"/>
    <property type="match status" value="1"/>
</dbReference>
<evidence type="ECO:0000256" key="6">
    <source>
        <dbReference type="PIRNR" id="PIRNR001361"/>
    </source>
</evidence>
<dbReference type="VEuPathDB" id="FungiDB:BD410DRAFT_793916"/>
<protein>
    <recommendedName>
        <fullName evidence="6">Phospho-2-dehydro-3-deoxyheptonate aldolase</fullName>
        <ecNumber evidence="6">2.5.1.54</ecNumber>
    </recommendedName>
</protein>
<evidence type="ECO:0000256" key="7">
    <source>
        <dbReference type="SAM" id="MobiDB-lite"/>
    </source>
</evidence>
<dbReference type="GO" id="GO:0008652">
    <property type="term" value="P:amino acid biosynthetic process"/>
    <property type="evidence" value="ECO:0007669"/>
    <property type="project" value="UniProtKB-KW"/>
</dbReference>
<sequence>MTVSVKEAIARLENHRVKSTRPLIPPQILQEDLPLTLSAVETVIEGRNATEAVLRGNDDRLMVVVGPCSVHNVDAAMEYACKLKAYADTAKDDLHIVMRVYFEKPRTTVGWKGLINDPDMNSSFRINKGLRMARTLLLDIAKLGLPAGCEFLDTISPQYTADLVSWGAIGARTTESQVHRELTSALSMPTGFKNSTDGSVGIAVDACRAARSGHVFLSVGKEGLSSIVETEGNPDVHIILRGGASGPNYASKYVKDCAEKLQKAGLPQKIMIDCSHGNSQKQHQKQVEVAEDIARQLESSETASTIMGVMIESNLVEGRQDIPPSGPAGLKHGVSVTDACISWEATVPVLERLREGVRGRREMVRRVARGLDAVGSGGVNGSESGGGGVNGVGGKNGV</sequence>
<accession>A0A4Y7PS51</accession>
<comment type="similarity">
    <text evidence="1 6">Belongs to the class-I DAHP synthase family.</text>
</comment>
<name>A0A4Y7PS51_9AGAM</name>
<evidence type="ECO:0000256" key="3">
    <source>
        <dbReference type="ARBA" id="ARBA00022679"/>
    </source>
</evidence>
<dbReference type="GO" id="GO:0003849">
    <property type="term" value="F:3-deoxy-7-phosphoheptulonate synthase activity"/>
    <property type="evidence" value="ECO:0007669"/>
    <property type="project" value="UniProtKB-EC"/>
</dbReference>
<dbReference type="SUPFAM" id="SSF51569">
    <property type="entry name" value="Aldolase"/>
    <property type="match status" value="1"/>
</dbReference>
<dbReference type="GO" id="GO:0005737">
    <property type="term" value="C:cytoplasm"/>
    <property type="evidence" value="ECO:0007669"/>
    <property type="project" value="TreeGrafter"/>
</dbReference>
<dbReference type="NCBIfam" id="TIGR00034">
    <property type="entry name" value="aroFGH"/>
    <property type="match status" value="1"/>
</dbReference>
<dbReference type="Pfam" id="PF00793">
    <property type="entry name" value="DAHP_synth_1"/>
    <property type="match status" value="1"/>
</dbReference>
<organism evidence="9 10">
    <name type="scientific">Rickenella mellea</name>
    <dbReference type="NCBI Taxonomy" id="50990"/>
    <lineage>
        <taxon>Eukaryota</taxon>
        <taxon>Fungi</taxon>
        <taxon>Dikarya</taxon>
        <taxon>Basidiomycota</taxon>
        <taxon>Agaricomycotina</taxon>
        <taxon>Agaricomycetes</taxon>
        <taxon>Hymenochaetales</taxon>
        <taxon>Rickenellaceae</taxon>
        <taxon>Rickenella</taxon>
    </lineage>
</organism>
<comment type="catalytic activity">
    <reaction evidence="5 6">
        <text>D-erythrose 4-phosphate + phosphoenolpyruvate + H2O = 7-phospho-2-dehydro-3-deoxy-D-arabino-heptonate + phosphate</text>
        <dbReference type="Rhea" id="RHEA:14717"/>
        <dbReference type="ChEBI" id="CHEBI:15377"/>
        <dbReference type="ChEBI" id="CHEBI:16897"/>
        <dbReference type="ChEBI" id="CHEBI:43474"/>
        <dbReference type="ChEBI" id="CHEBI:58394"/>
        <dbReference type="ChEBI" id="CHEBI:58702"/>
        <dbReference type="EC" id="2.5.1.54"/>
    </reaction>
</comment>